<reference evidence="3 4" key="1">
    <citation type="submission" date="2020-08" db="EMBL/GenBank/DDBJ databases">
        <title>Genomic Encyclopedia of Type Strains, Phase IV (KMG-IV): sequencing the most valuable type-strain genomes for metagenomic binning, comparative biology and taxonomic classification.</title>
        <authorList>
            <person name="Goeker M."/>
        </authorList>
    </citation>
    <scope>NUCLEOTIDE SEQUENCE [LARGE SCALE GENOMIC DNA]</scope>
    <source>
        <strain evidence="3 4">DSM 15743</strain>
    </source>
</reference>
<dbReference type="InterPro" id="IPR050557">
    <property type="entry name" value="RTX_toxin/Mannuronan_C5-epim"/>
</dbReference>
<keyword evidence="2" id="KW-0964">Secreted</keyword>
<proteinExistence type="predicted"/>
<evidence type="ECO:0000313" key="3">
    <source>
        <dbReference type="EMBL" id="MBB4039352.1"/>
    </source>
</evidence>
<accession>A0A7W6IDA4</accession>
<dbReference type="PANTHER" id="PTHR38340:SF1">
    <property type="entry name" value="S-LAYER PROTEIN"/>
    <property type="match status" value="1"/>
</dbReference>
<dbReference type="GO" id="GO:0005576">
    <property type="term" value="C:extracellular region"/>
    <property type="evidence" value="ECO:0007669"/>
    <property type="project" value="UniProtKB-SubCell"/>
</dbReference>
<sequence length="252" mass="25519">DDLVYGLAGNDLIWGQGGNDTLVGGAGADTLDGGDGFDTASYAQATAGVRASLFYTGYNGGEATGDSYSSIEGLVGSVYGDMLQGNGVANRLSGQSGNDELLGGAGADTLDGAWDHDTLVGGEGADVLTGGAGRDVFRFEAGLGAGQVDTLTDFSAAEGDRIELETHLFRAFPDVVLYETDAGLTYLNSVLKAAQFTIGAAATTTAQRIVYNSATGALFYDADGSGGQAQVQFAQLKAGLALSAANFGLYTL</sequence>
<evidence type="ECO:0000256" key="2">
    <source>
        <dbReference type="ARBA" id="ARBA00022525"/>
    </source>
</evidence>
<dbReference type="Gene3D" id="2.150.10.10">
    <property type="entry name" value="Serralysin-like metalloprotease, C-terminal"/>
    <property type="match status" value="1"/>
</dbReference>
<keyword evidence="4" id="KW-1185">Reference proteome</keyword>
<feature type="non-terminal residue" evidence="3">
    <location>
        <position position="1"/>
    </location>
</feature>
<dbReference type="InterPro" id="IPR001343">
    <property type="entry name" value="Hemolysn_Ca-bd"/>
</dbReference>
<protein>
    <submittedName>
        <fullName evidence="3">Ca2+-binding RTX toxin-like protein</fullName>
    </submittedName>
</protein>
<dbReference type="EMBL" id="JACIDC010000003">
    <property type="protein sequence ID" value="MBB4039352.1"/>
    <property type="molecule type" value="Genomic_DNA"/>
</dbReference>
<dbReference type="AlphaFoldDB" id="A0A7W6IDA4"/>
<comment type="subcellular location">
    <subcellularLocation>
        <location evidence="1">Secreted</location>
    </subcellularLocation>
</comment>
<organism evidence="3 4">
    <name type="scientific">Microvirga flocculans</name>
    <dbReference type="NCBI Taxonomy" id="217168"/>
    <lineage>
        <taxon>Bacteria</taxon>
        <taxon>Pseudomonadati</taxon>
        <taxon>Pseudomonadota</taxon>
        <taxon>Alphaproteobacteria</taxon>
        <taxon>Hyphomicrobiales</taxon>
        <taxon>Methylobacteriaceae</taxon>
        <taxon>Microvirga</taxon>
    </lineage>
</organism>
<dbReference type="GO" id="GO:0005509">
    <property type="term" value="F:calcium ion binding"/>
    <property type="evidence" value="ECO:0007669"/>
    <property type="project" value="InterPro"/>
</dbReference>
<name>A0A7W6IDA4_9HYPH</name>
<evidence type="ECO:0000256" key="1">
    <source>
        <dbReference type="ARBA" id="ARBA00004613"/>
    </source>
</evidence>
<dbReference type="PANTHER" id="PTHR38340">
    <property type="entry name" value="S-LAYER PROTEIN"/>
    <property type="match status" value="1"/>
</dbReference>
<gene>
    <name evidence="3" type="ORF">GGR34_000994</name>
</gene>
<dbReference type="Proteomes" id="UP000519439">
    <property type="component" value="Unassembled WGS sequence"/>
</dbReference>
<dbReference type="PRINTS" id="PR00313">
    <property type="entry name" value="CABNDNGRPT"/>
</dbReference>
<dbReference type="InterPro" id="IPR018511">
    <property type="entry name" value="Hemolysin-typ_Ca-bd_CS"/>
</dbReference>
<dbReference type="SUPFAM" id="SSF51120">
    <property type="entry name" value="beta-Roll"/>
    <property type="match status" value="1"/>
</dbReference>
<comment type="caution">
    <text evidence="3">The sequence shown here is derived from an EMBL/GenBank/DDBJ whole genome shotgun (WGS) entry which is preliminary data.</text>
</comment>
<evidence type="ECO:0000313" key="4">
    <source>
        <dbReference type="Proteomes" id="UP000519439"/>
    </source>
</evidence>
<dbReference type="InterPro" id="IPR011049">
    <property type="entry name" value="Serralysin-like_metalloprot_C"/>
</dbReference>
<dbReference type="Pfam" id="PF00353">
    <property type="entry name" value="HemolysinCabind"/>
    <property type="match status" value="2"/>
</dbReference>
<dbReference type="PROSITE" id="PS00330">
    <property type="entry name" value="HEMOLYSIN_CALCIUM"/>
    <property type="match status" value="3"/>
</dbReference>